<reference evidence="1 2" key="1">
    <citation type="submission" date="2020-10" db="EMBL/GenBank/DDBJ databases">
        <title>Identification of Nocardia species via Next-generation sequencing and recognition of intraspecies genetic diversity.</title>
        <authorList>
            <person name="Li P."/>
            <person name="Li P."/>
            <person name="Lu B."/>
        </authorList>
    </citation>
    <scope>NUCLEOTIDE SEQUENCE [LARGE SCALE GENOMIC DNA]</scope>
    <source>
        <strain evidence="1 2">BJ06-0157</strain>
    </source>
</reference>
<evidence type="ECO:0000313" key="2">
    <source>
        <dbReference type="Proteomes" id="UP000702209"/>
    </source>
</evidence>
<name>A0ABS0CUH8_9NOCA</name>
<proteinExistence type="predicted"/>
<dbReference type="EMBL" id="JADLQX010000017">
    <property type="protein sequence ID" value="MBF6300259.1"/>
    <property type="molecule type" value="Genomic_DNA"/>
</dbReference>
<sequence>MTEWQALGDAEIVELANQLVSLDWSWQMGDVPRLADEFGWRIQRANPESAILDVGFGIASGRVHGRDGRAEVIELAVTARATEDAAGRAFVLDTFARLASTLTDALGQPSSRIPGDLPEIRWAGEETTLRMICLSVTVRLFLVTNAWLAVHDKTVELQEQGLI</sequence>
<organism evidence="1 2">
    <name type="scientific">Nocardia amamiensis</name>
    <dbReference type="NCBI Taxonomy" id="404578"/>
    <lineage>
        <taxon>Bacteria</taxon>
        <taxon>Bacillati</taxon>
        <taxon>Actinomycetota</taxon>
        <taxon>Actinomycetes</taxon>
        <taxon>Mycobacteriales</taxon>
        <taxon>Nocardiaceae</taxon>
        <taxon>Nocardia</taxon>
    </lineage>
</organism>
<accession>A0ABS0CUH8</accession>
<keyword evidence="2" id="KW-1185">Reference proteome</keyword>
<evidence type="ECO:0008006" key="3">
    <source>
        <dbReference type="Google" id="ProtNLM"/>
    </source>
</evidence>
<dbReference type="Pfam" id="PF19818">
    <property type="entry name" value="DUF6301"/>
    <property type="match status" value="1"/>
</dbReference>
<gene>
    <name evidence="1" type="ORF">IU459_22320</name>
</gene>
<dbReference type="InterPro" id="IPR046268">
    <property type="entry name" value="DUF6301"/>
</dbReference>
<protein>
    <recommendedName>
        <fullName evidence="3">DUF1834 family protein</fullName>
    </recommendedName>
</protein>
<comment type="caution">
    <text evidence="1">The sequence shown here is derived from an EMBL/GenBank/DDBJ whole genome shotgun (WGS) entry which is preliminary data.</text>
</comment>
<dbReference type="RefSeq" id="WP_195131508.1">
    <property type="nucleotide sequence ID" value="NZ_JADLQX010000017.1"/>
</dbReference>
<dbReference type="Proteomes" id="UP000702209">
    <property type="component" value="Unassembled WGS sequence"/>
</dbReference>
<evidence type="ECO:0000313" key="1">
    <source>
        <dbReference type="EMBL" id="MBF6300259.1"/>
    </source>
</evidence>